<organism evidence="2 3">
    <name type="scientific">Daphnia magna</name>
    <dbReference type="NCBI Taxonomy" id="35525"/>
    <lineage>
        <taxon>Eukaryota</taxon>
        <taxon>Metazoa</taxon>
        <taxon>Ecdysozoa</taxon>
        <taxon>Arthropoda</taxon>
        <taxon>Crustacea</taxon>
        <taxon>Branchiopoda</taxon>
        <taxon>Diplostraca</taxon>
        <taxon>Cladocera</taxon>
        <taxon>Anomopoda</taxon>
        <taxon>Daphniidae</taxon>
        <taxon>Daphnia</taxon>
    </lineage>
</organism>
<proteinExistence type="predicted"/>
<evidence type="ECO:0000256" key="1">
    <source>
        <dbReference type="SAM" id="MobiDB-lite"/>
    </source>
</evidence>
<name>A0ABR0AUV7_9CRUS</name>
<comment type="caution">
    <text evidence="2">The sequence shown here is derived from an EMBL/GenBank/DDBJ whole genome shotgun (WGS) entry which is preliminary data.</text>
</comment>
<dbReference type="EMBL" id="JAOYFB010000039">
    <property type="protein sequence ID" value="KAK4028875.1"/>
    <property type="molecule type" value="Genomic_DNA"/>
</dbReference>
<keyword evidence="3" id="KW-1185">Reference proteome</keyword>
<feature type="region of interest" description="Disordered" evidence="1">
    <location>
        <begin position="1"/>
        <end position="31"/>
    </location>
</feature>
<sequence>MSTEPRSARPKAAAVAEVSEDRDSAGRCQKRHCQTRVVGRSRGENRQGDSGRMELEFRETAERQDAVITALEKKKRYLEAEVHRLNVYFPQMEARLNQKQSIPEDNLKIWE</sequence>
<dbReference type="Proteomes" id="UP001234178">
    <property type="component" value="Unassembled WGS sequence"/>
</dbReference>
<evidence type="ECO:0000313" key="2">
    <source>
        <dbReference type="EMBL" id="KAK4028875.1"/>
    </source>
</evidence>
<reference evidence="2 3" key="1">
    <citation type="journal article" date="2023" name="Nucleic Acids Res.">
        <title>The hologenome of Daphnia magna reveals possible DNA methylation and microbiome-mediated evolution of the host genome.</title>
        <authorList>
            <person name="Chaturvedi A."/>
            <person name="Li X."/>
            <person name="Dhandapani V."/>
            <person name="Marshall H."/>
            <person name="Kissane S."/>
            <person name="Cuenca-Cambronero M."/>
            <person name="Asole G."/>
            <person name="Calvet F."/>
            <person name="Ruiz-Romero M."/>
            <person name="Marangio P."/>
            <person name="Guigo R."/>
            <person name="Rago D."/>
            <person name="Mirbahai L."/>
            <person name="Eastwood N."/>
            <person name="Colbourne J.K."/>
            <person name="Zhou J."/>
            <person name="Mallon E."/>
            <person name="Orsini L."/>
        </authorList>
    </citation>
    <scope>NUCLEOTIDE SEQUENCE [LARGE SCALE GENOMIC DNA]</scope>
    <source>
        <strain evidence="2">LRV0_1</strain>
    </source>
</reference>
<gene>
    <name evidence="2" type="ORF">OUZ56_021894</name>
</gene>
<evidence type="ECO:0000313" key="3">
    <source>
        <dbReference type="Proteomes" id="UP001234178"/>
    </source>
</evidence>
<protein>
    <submittedName>
        <fullName evidence="2">Uncharacterized protein</fullName>
    </submittedName>
</protein>
<accession>A0ABR0AUV7</accession>